<dbReference type="VEuPathDB" id="TrichDB:TRFO_41214"/>
<dbReference type="RefSeq" id="XP_068370335.1">
    <property type="nucleotide sequence ID" value="XM_068513639.1"/>
</dbReference>
<gene>
    <name evidence="7" type="ORF">TRFO_41214</name>
</gene>
<dbReference type="AlphaFoldDB" id="A0A1J4L106"/>
<comment type="caution">
    <text evidence="7">The sequence shown here is derived from an EMBL/GenBank/DDBJ whole genome shotgun (WGS) entry which is preliminary data.</text>
</comment>
<protein>
    <recommendedName>
        <fullName evidence="6">UBR-type domain-containing protein</fullName>
    </recommendedName>
</protein>
<feature type="domain" description="UBR-type" evidence="6">
    <location>
        <begin position="15"/>
        <end position="88"/>
    </location>
</feature>
<dbReference type="GeneID" id="94848343"/>
<dbReference type="InterPro" id="IPR003126">
    <property type="entry name" value="Znf_UBR"/>
</dbReference>
<keyword evidence="3" id="KW-0862">Zinc</keyword>
<evidence type="ECO:0000313" key="8">
    <source>
        <dbReference type="Proteomes" id="UP000179807"/>
    </source>
</evidence>
<evidence type="ECO:0000256" key="4">
    <source>
        <dbReference type="PROSITE-ProRule" id="PRU00508"/>
    </source>
</evidence>
<dbReference type="PANTHER" id="PTHR21725">
    <property type="entry name" value="E3 UBIQUITIN-PROTEIN LIGASE UBR4"/>
    <property type="match status" value="1"/>
</dbReference>
<dbReference type="EMBL" id="MLAK01000027">
    <property type="protein sequence ID" value="OHT17199.1"/>
    <property type="molecule type" value="Genomic_DNA"/>
</dbReference>
<keyword evidence="8" id="KW-1185">Reference proteome</keyword>
<proteinExistence type="predicted"/>
<keyword evidence="2" id="KW-0863">Zinc-finger</keyword>
<evidence type="ECO:0000256" key="1">
    <source>
        <dbReference type="ARBA" id="ARBA00022723"/>
    </source>
</evidence>
<evidence type="ECO:0000259" key="6">
    <source>
        <dbReference type="PROSITE" id="PS51157"/>
    </source>
</evidence>
<evidence type="ECO:0000313" key="7">
    <source>
        <dbReference type="EMBL" id="OHT17199.1"/>
    </source>
</evidence>
<dbReference type="GO" id="GO:0008270">
    <property type="term" value="F:zinc ion binding"/>
    <property type="evidence" value="ECO:0007669"/>
    <property type="project" value="UniProtKB-KW"/>
</dbReference>
<feature type="compositionally biased region" description="Basic and acidic residues" evidence="5">
    <location>
        <begin position="254"/>
        <end position="263"/>
    </location>
</feature>
<keyword evidence="1" id="KW-0479">Metal-binding</keyword>
<dbReference type="SMART" id="SM00396">
    <property type="entry name" value="ZnF_UBR1"/>
    <property type="match status" value="1"/>
</dbReference>
<dbReference type="PANTHER" id="PTHR21725:SF1">
    <property type="entry name" value="E3 UBIQUITIN-PROTEIN LIGASE UBR4"/>
    <property type="match status" value="1"/>
</dbReference>
<sequence>MFSRENQELVTCIDGLCSFNITGRQLRRQHWYHCETCYPLYPNKGCCDACAEICHKGHKLSVGLTPYFFCDCGAGDCPIGQYCKCREKPKLIETPKEKVKSNIIESEITTLENDLLNDLEIINNLTKDQSEDIFVCSYFTDEKETKENEEEEKKENPINQYINQKKKESEIRVKRKNNKIPTKLTPIMMMARSPVFEVKKPLFYTSNYQQKMITPSLSQTNSNFKMNCISAESNLTNINFQTTSSDIVPIEEMPETRSKEKKVPQTAPVKSRTVRRTTAKIVSKKFNKGRPEKGRFRLYV</sequence>
<evidence type="ECO:0000256" key="3">
    <source>
        <dbReference type="ARBA" id="ARBA00022833"/>
    </source>
</evidence>
<dbReference type="PROSITE" id="PS51157">
    <property type="entry name" value="ZF_UBR"/>
    <property type="match status" value="1"/>
</dbReference>
<dbReference type="InterPro" id="IPR045189">
    <property type="entry name" value="UBR4-like"/>
</dbReference>
<dbReference type="Proteomes" id="UP000179807">
    <property type="component" value="Unassembled WGS sequence"/>
</dbReference>
<dbReference type="Pfam" id="PF02207">
    <property type="entry name" value="zf-UBR"/>
    <property type="match status" value="1"/>
</dbReference>
<feature type="zinc finger region" description="UBR-type" evidence="4">
    <location>
        <begin position="15"/>
        <end position="88"/>
    </location>
</feature>
<reference evidence="7" key="1">
    <citation type="submission" date="2016-10" db="EMBL/GenBank/DDBJ databases">
        <authorList>
            <person name="Benchimol M."/>
            <person name="Almeida L.G."/>
            <person name="Vasconcelos A.T."/>
            <person name="Perreira-Neves A."/>
            <person name="Rosa I.A."/>
            <person name="Tasca T."/>
            <person name="Bogo M.R."/>
            <person name="de Souza W."/>
        </authorList>
    </citation>
    <scope>NUCLEOTIDE SEQUENCE [LARGE SCALE GENOMIC DNA]</scope>
    <source>
        <strain evidence="7">K</strain>
    </source>
</reference>
<accession>A0A1J4L106</accession>
<evidence type="ECO:0000256" key="2">
    <source>
        <dbReference type="ARBA" id="ARBA00022771"/>
    </source>
</evidence>
<name>A0A1J4L106_9EUKA</name>
<evidence type="ECO:0000256" key="5">
    <source>
        <dbReference type="SAM" id="MobiDB-lite"/>
    </source>
</evidence>
<dbReference type="CDD" id="cd19674">
    <property type="entry name" value="UBR-box_UBR4_like"/>
    <property type="match status" value="1"/>
</dbReference>
<organism evidence="7 8">
    <name type="scientific">Tritrichomonas foetus</name>
    <dbReference type="NCBI Taxonomy" id="1144522"/>
    <lineage>
        <taxon>Eukaryota</taxon>
        <taxon>Metamonada</taxon>
        <taxon>Parabasalia</taxon>
        <taxon>Tritrichomonadida</taxon>
        <taxon>Tritrichomonadidae</taxon>
        <taxon>Tritrichomonas</taxon>
    </lineage>
</organism>
<feature type="region of interest" description="Disordered" evidence="5">
    <location>
        <begin position="254"/>
        <end position="276"/>
    </location>
</feature>